<feature type="region of interest" description="Disordered" evidence="1">
    <location>
        <begin position="1"/>
        <end position="60"/>
    </location>
</feature>
<evidence type="ECO:0000313" key="2">
    <source>
        <dbReference type="EMBL" id="KAJ4500075.1"/>
    </source>
</evidence>
<organism evidence="2 3">
    <name type="scientific">Lentinula lateritia</name>
    <dbReference type="NCBI Taxonomy" id="40482"/>
    <lineage>
        <taxon>Eukaryota</taxon>
        <taxon>Fungi</taxon>
        <taxon>Dikarya</taxon>
        <taxon>Basidiomycota</taxon>
        <taxon>Agaricomycotina</taxon>
        <taxon>Agaricomycetes</taxon>
        <taxon>Agaricomycetidae</taxon>
        <taxon>Agaricales</taxon>
        <taxon>Marasmiineae</taxon>
        <taxon>Omphalotaceae</taxon>
        <taxon>Lentinula</taxon>
    </lineage>
</organism>
<dbReference type="Proteomes" id="UP001150217">
    <property type="component" value="Unassembled WGS sequence"/>
</dbReference>
<proteinExistence type="predicted"/>
<accession>A0ABQ8VUQ1</accession>
<name>A0ABQ8VUQ1_9AGAR</name>
<feature type="compositionally biased region" description="Basic and acidic residues" evidence="1">
    <location>
        <begin position="31"/>
        <end position="40"/>
    </location>
</feature>
<keyword evidence="3" id="KW-1185">Reference proteome</keyword>
<sequence length="110" mass="12842">MYPPTNEDAPKPLKRKRYGYESSDEDEDIGDREKEREMFGRRSSSPEPVEKKRLNGFDSRRHTRTCEVMGHVPPSKFFSIALPDVYIKTTPYYRETPGCEDESECWCIAS</sequence>
<dbReference type="EMBL" id="JANVFT010000007">
    <property type="protein sequence ID" value="KAJ4500075.1"/>
    <property type="molecule type" value="Genomic_DNA"/>
</dbReference>
<evidence type="ECO:0000256" key="1">
    <source>
        <dbReference type="SAM" id="MobiDB-lite"/>
    </source>
</evidence>
<gene>
    <name evidence="2" type="ORF">C8R41DRAFT_863411</name>
</gene>
<protein>
    <submittedName>
        <fullName evidence="2">Uncharacterized protein</fullName>
    </submittedName>
</protein>
<comment type="caution">
    <text evidence="2">The sequence shown here is derived from an EMBL/GenBank/DDBJ whole genome shotgun (WGS) entry which is preliminary data.</text>
</comment>
<reference evidence="2" key="1">
    <citation type="submission" date="2022-08" db="EMBL/GenBank/DDBJ databases">
        <title>A Global Phylogenomic Analysis of the Shiitake Genus Lentinula.</title>
        <authorList>
            <consortium name="DOE Joint Genome Institute"/>
            <person name="Sierra-Patev S."/>
            <person name="Min B."/>
            <person name="Naranjo-Ortiz M."/>
            <person name="Looney B."/>
            <person name="Konkel Z."/>
            <person name="Slot J.C."/>
            <person name="Sakamoto Y."/>
            <person name="Steenwyk J.L."/>
            <person name="Rokas A."/>
            <person name="Carro J."/>
            <person name="Camarero S."/>
            <person name="Ferreira P."/>
            <person name="Molpeceres G."/>
            <person name="Ruiz-Duenas F.J."/>
            <person name="Serrano A."/>
            <person name="Henrissat B."/>
            <person name="Drula E."/>
            <person name="Hughes K.W."/>
            <person name="Mata J.L."/>
            <person name="Ishikawa N.K."/>
            <person name="Vargas-Isla R."/>
            <person name="Ushijima S."/>
            <person name="Smith C.A."/>
            <person name="Ahrendt S."/>
            <person name="Andreopoulos W."/>
            <person name="He G."/>
            <person name="Labutti K."/>
            <person name="Lipzen A."/>
            <person name="Ng V."/>
            <person name="Riley R."/>
            <person name="Sandor L."/>
            <person name="Barry K."/>
            <person name="Martinez A.T."/>
            <person name="Xiao Y."/>
            <person name="Gibbons J.G."/>
            <person name="Terashima K."/>
            <person name="Grigoriev I.V."/>
            <person name="Hibbett D.S."/>
        </authorList>
    </citation>
    <scope>NUCLEOTIDE SEQUENCE</scope>
    <source>
        <strain evidence="2">RHP3577 ss4</strain>
    </source>
</reference>
<evidence type="ECO:0000313" key="3">
    <source>
        <dbReference type="Proteomes" id="UP001150217"/>
    </source>
</evidence>
<feature type="compositionally biased region" description="Basic and acidic residues" evidence="1">
    <location>
        <begin position="48"/>
        <end position="60"/>
    </location>
</feature>